<feature type="region of interest" description="Disordered" evidence="2">
    <location>
        <begin position="51"/>
        <end position="77"/>
    </location>
</feature>
<evidence type="ECO:0000256" key="1">
    <source>
        <dbReference type="SAM" id="Coils"/>
    </source>
</evidence>
<dbReference type="eggNOG" id="ENOG502RXPA">
    <property type="taxonomic scope" value="Eukaryota"/>
</dbReference>
<feature type="compositionally biased region" description="Pro residues" evidence="2">
    <location>
        <begin position="378"/>
        <end position="387"/>
    </location>
</feature>
<dbReference type="EMBL" id="LATX01001844">
    <property type="protein sequence ID" value="KTB37541.1"/>
    <property type="molecule type" value="Genomic_DNA"/>
</dbReference>
<feature type="coiled-coil region" evidence="1">
    <location>
        <begin position="287"/>
        <end position="314"/>
    </location>
</feature>
<name>A0A0W0FMK5_MONRR</name>
<feature type="compositionally biased region" description="Low complexity" evidence="2">
    <location>
        <begin position="514"/>
        <end position="523"/>
    </location>
</feature>
<evidence type="ECO:0000313" key="3">
    <source>
        <dbReference type="EMBL" id="KTB37541.1"/>
    </source>
</evidence>
<organism evidence="3 4">
    <name type="scientific">Moniliophthora roreri</name>
    <name type="common">Frosty pod rot fungus</name>
    <name type="synonym">Monilia roreri</name>
    <dbReference type="NCBI Taxonomy" id="221103"/>
    <lineage>
        <taxon>Eukaryota</taxon>
        <taxon>Fungi</taxon>
        <taxon>Dikarya</taxon>
        <taxon>Basidiomycota</taxon>
        <taxon>Agaricomycotina</taxon>
        <taxon>Agaricomycetes</taxon>
        <taxon>Agaricomycetidae</taxon>
        <taxon>Agaricales</taxon>
        <taxon>Marasmiineae</taxon>
        <taxon>Marasmiaceae</taxon>
        <taxon>Moniliophthora</taxon>
    </lineage>
</organism>
<keyword evidence="1" id="KW-0175">Coiled coil</keyword>
<dbReference type="PANTHER" id="PTHR21974:SF2">
    <property type="entry name" value="RE15880P"/>
    <property type="match status" value="1"/>
</dbReference>
<comment type="caution">
    <text evidence="3">The sequence shown here is derived from an EMBL/GenBank/DDBJ whole genome shotgun (WGS) entry which is preliminary data.</text>
</comment>
<feature type="compositionally biased region" description="Low complexity" evidence="2">
    <location>
        <begin position="388"/>
        <end position="398"/>
    </location>
</feature>
<dbReference type="PANTHER" id="PTHR21974">
    <property type="entry name" value="RE15880P"/>
    <property type="match status" value="1"/>
</dbReference>
<gene>
    <name evidence="3" type="ORF">WG66_9905</name>
</gene>
<accession>A0A0W0FMK5</accession>
<evidence type="ECO:0000313" key="4">
    <source>
        <dbReference type="Proteomes" id="UP000054988"/>
    </source>
</evidence>
<dbReference type="AlphaFoldDB" id="A0A0W0FMK5"/>
<protein>
    <submittedName>
        <fullName evidence="3">Uncharacterized protein</fullName>
    </submittedName>
</protein>
<feature type="compositionally biased region" description="Basic and acidic residues" evidence="2">
    <location>
        <begin position="51"/>
        <end position="76"/>
    </location>
</feature>
<feature type="compositionally biased region" description="Low complexity" evidence="2">
    <location>
        <begin position="358"/>
        <end position="377"/>
    </location>
</feature>
<feature type="compositionally biased region" description="Polar residues" evidence="2">
    <location>
        <begin position="422"/>
        <end position="436"/>
    </location>
</feature>
<dbReference type="Proteomes" id="UP000054988">
    <property type="component" value="Unassembled WGS sequence"/>
</dbReference>
<reference evidence="3 4" key="1">
    <citation type="submission" date="2015-12" db="EMBL/GenBank/DDBJ databases">
        <title>Draft genome sequence of Moniliophthora roreri, the causal agent of frosty pod rot of cacao.</title>
        <authorList>
            <person name="Aime M.C."/>
            <person name="Diaz-Valderrama J.R."/>
            <person name="Kijpornyongpan T."/>
            <person name="Phillips-Mora W."/>
        </authorList>
    </citation>
    <scope>NUCLEOTIDE SEQUENCE [LARGE SCALE GENOMIC DNA]</scope>
    <source>
        <strain evidence="3 4">MCA 2952</strain>
    </source>
</reference>
<proteinExistence type="predicted"/>
<feature type="compositionally biased region" description="Polar residues" evidence="2">
    <location>
        <begin position="493"/>
        <end position="506"/>
    </location>
</feature>
<sequence>MAISTSQSIRDNAQYHAELIKSLEELQYAPSALTQQTSYLTDLEKQLRTTKENVERLSQATKKERKDHEKMRDSTARKLAARISGKKEKFEAKKEKEERHVVVVSLRGWVLTISELGKDMIEEGKRVKDDLTAKSLALHQIEQELETLYENIFGGPTQEFPRDDQLENQLMSAQEAYDRIQGHMNAQSQAVNLLGQADKAMASCLQSMQVALGYSSWDVFGGGGMADMMERSALGEASAAASRAQMLVDQAQRTSPDVQSVGPIRLHEISLFGDVFFDNVYSDIVAHQKMEANRNELMNLHDRIKRELRAATARCQRIGPDLVEAAEVLSQCRQDLAQFRKDTFNRVSGFGPAVAGDSSLPSYQESPSSFPNPQQTYYPPPDGPPPASSSSAIIQYSPPAGPPPGHTRSSSSVSAAKDLPSLPQSETGTSSSSQAYQPPPGPPPGHSANVQYSSPAGPPPAHLMSSTSSSFSAHPTGGVLPNYAGSTKDLPTLPQSETGSSPSQDHQVPPGLPPSHSSSSFAPAHWGSRNPFAMTLMGQYAHQTEGEENGKK</sequence>
<feature type="region of interest" description="Disordered" evidence="2">
    <location>
        <begin position="356"/>
        <end position="529"/>
    </location>
</feature>
<evidence type="ECO:0000256" key="2">
    <source>
        <dbReference type="SAM" id="MobiDB-lite"/>
    </source>
</evidence>